<keyword evidence="3" id="KW-1185">Reference proteome</keyword>
<evidence type="ECO:0000313" key="3">
    <source>
        <dbReference type="Proteomes" id="UP000249254"/>
    </source>
</evidence>
<comment type="caution">
    <text evidence="2">The sequence shown here is derived from an EMBL/GenBank/DDBJ whole genome shotgun (WGS) entry which is preliminary data.</text>
</comment>
<dbReference type="RefSeq" id="WP_111529771.1">
    <property type="nucleotide sequence ID" value="NZ_JBHRSG010000003.1"/>
</dbReference>
<dbReference type="AlphaFoldDB" id="A0A328AM27"/>
<sequence length="125" mass="13396">MRAVLVLAISITLPLCACSQKPASHGAEPLPLDCGQSFETQAQRITAQPGLKAAPKDPAEPYRYYSSEDGATSYLITEPGAPGHPAIMMQKAVGHEVKTTGCPYGDPKGYQQLLGYLDGLKAWHR</sequence>
<protein>
    <submittedName>
        <fullName evidence="2">Uncharacterized protein</fullName>
    </submittedName>
</protein>
<feature type="chain" id="PRO_5016234905" evidence="1">
    <location>
        <begin position="18"/>
        <end position="125"/>
    </location>
</feature>
<evidence type="ECO:0000313" key="2">
    <source>
        <dbReference type="EMBL" id="RAK56023.1"/>
    </source>
</evidence>
<name>A0A328AM27_9CAUL</name>
<feature type="signal peptide" evidence="1">
    <location>
        <begin position="1"/>
        <end position="17"/>
    </location>
</feature>
<reference evidence="3" key="1">
    <citation type="submission" date="2018-05" db="EMBL/GenBank/DDBJ databases">
        <authorList>
            <person name="Li X."/>
        </authorList>
    </citation>
    <scope>NUCLEOTIDE SEQUENCE [LARGE SCALE GENOMIC DNA]</scope>
    <source>
        <strain evidence="3">LX32</strain>
    </source>
</reference>
<evidence type="ECO:0000256" key="1">
    <source>
        <dbReference type="SAM" id="SignalP"/>
    </source>
</evidence>
<keyword evidence="1" id="KW-0732">Signal</keyword>
<organism evidence="2 3">
    <name type="scientific">Phenylobacterium soli</name>
    <dbReference type="NCBI Taxonomy" id="2170551"/>
    <lineage>
        <taxon>Bacteria</taxon>
        <taxon>Pseudomonadati</taxon>
        <taxon>Pseudomonadota</taxon>
        <taxon>Alphaproteobacteria</taxon>
        <taxon>Caulobacterales</taxon>
        <taxon>Caulobacteraceae</taxon>
        <taxon>Phenylobacterium</taxon>
    </lineage>
</organism>
<dbReference type="EMBL" id="QFYQ01000001">
    <property type="protein sequence ID" value="RAK56023.1"/>
    <property type="molecule type" value="Genomic_DNA"/>
</dbReference>
<dbReference type="OrthoDB" id="7210900at2"/>
<gene>
    <name evidence="2" type="ORF">DJ017_16655</name>
</gene>
<proteinExistence type="predicted"/>
<accession>A0A328AM27</accession>
<dbReference type="Proteomes" id="UP000249254">
    <property type="component" value="Unassembled WGS sequence"/>
</dbReference>